<reference evidence="2" key="1">
    <citation type="submission" date="2022-11" db="UniProtKB">
        <authorList>
            <consortium name="WormBaseParasite"/>
        </authorList>
    </citation>
    <scope>IDENTIFICATION</scope>
</reference>
<dbReference type="InterPro" id="IPR029034">
    <property type="entry name" value="Cystine-knot_cytokine"/>
</dbReference>
<proteinExistence type="predicted"/>
<dbReference type="SUPFAM" id="SSF57501">
    <property type="entry name" value="Cystine-knot cytokines"/>
    <property type="match status" value="1"/>
</dbReference>
<dbReference type="AlphaFoldDB" id="A0A914DJC3"/>
<dbReference type="WBParaSite" id="ACRNAN_scaffold269.g11901.t1">
    <property type="protein sequence ID" value="ACRNAN_scaffold269.g11901.t1"/>
    <property type="gene ID" value="ACRNAN_scaffold269.g11901"/>
</dbReference>
<evidence type="ECO:0000313" key="2">
    <source>
        <dbReference type="WBParaSite" id="ACRNAN_scaffold269.g11901.t1"/>
    </source>
</evidence>
<sequence>MQKLFAHSICHDPVDIKTQLLEWFQEKAVTSPVEVIDEDWIPPSPEPEICRDLPKSQSESSVMQRALCPWQWKKSRGISGSYCMPIKREVAVLKRILCDPVTKRFEYIKSVQTITVGCHSVLPRTRNASHLSAHYRLPQGDY</sequence>
<protein>
    <submittedName>
        <fullName evidence="2">Uncharacterized protein</fullName>
    </submittedName>
</protein>
<name>A0A914DJC3_9BILA</name>
<organism evidence="1 2">
    <name type="scientific">Acrobeloides nanus</name>
    <dbReference type="NCBI Taxonomy" id="290746"/>
    <lineage>
        <taxon>Eukaryota</taxon>
        <taxon>Metazoa</taxon>
        <taxon>Ecdysozoa</taxon>
        <taxon>Nematoda</taxon>
        <taxon>Chromadorea</taxon>
        <taxon>Rhabditida</taxon>
        <taxon>Tylenchina</taxon>
        <taxon>Cephalobomorpha</taxon>
        <taxon>Cephaloboidea</taxon>
        <taxon>Cephalobidae</taxon>
        <taxon>Acrobeloides</taxon>
    </lineage>
</organism>
<dbReference type="Proteomes" id="UP000887540">
    <property type="component" value="Unplaced"/>
</dbReference>
<accession>A0A914DJC3</accession>
<keyword evidence="1" id="KW-1185">Reference proteome</keyword>
<evidence type="ECO:0000313" key="1">
    <source>
        <dbReference type="Proteomes" id="UP000887540"/>
    </source>
</evidence>